<evidence type="ECO:0000256" key="7">
    <source>
        <dbReference type="SAM" id="MobiDB-lite"/>
    </source>
</evidence>
<gene>
    <name evidence="8" type="ORF">Pfra01_000147500</name>
</gene>
<evidence type="ECO:0000256" key="4">
    <source>
        <dbReference type="ARBA" id="ARBA00022786"/>
    </source>
</evidence>
<feature type="compositionally biased region" description="Basic and acidic residues" evidence="7">
    <location>
        <begin position="121"/>
        <end position="140"/>
    </location>
</feature>
<dbReference type="GO" id="GO:0000045">
    <property type="term" value="P:autophagosome assembly"/>
    <property type="evidence" value="ECO:0007669"/>
    <property type="project" value="TreeGrafter"/>
</dbReference>
<dbReference type="Pfam" id="PF03987">
    <property type="entry name" value="Autophagy_act_C"/>
    <property type="match status" value="1"/>
</dbReference>
<evidence type="ECO:0000256" key="1">
    <source>
        <dbReference type="ARBA" id="ARBA00005696"/>
    </source>
</evidence>
<keyword evidence="3" id="KW-0808">Transferase</keyword>
<dbReference type="InterPro" id="IPR007135">
    <property type="entry name" value="Atg3/Atg10"/>
</dbReference>
<evidence type="ECO:0000256" key="6">
    <source>
        <dbReference type="ARBA" id="ARBA00029833"/>
    </source>
</evidence>
<dbReference type="AlphaFoldDB" id="A0A9W6TQK5"/>
<sequence length="287" mass="32020">MELGWDIDELLQVEEANLTEDDEAQTALQPGNSKTVLVEFHIVYHTIYQTPVLYFRALAVDGTPLPASVVLRGVQFPGSNDRMIFAAMEEHPVLGRPYSFLHPCETAAAMQLLQTHARPKTLSEVEVPQKRRRSVSKDSDEAATTAKPSHRPLALKTALPLQRSHLPAPTKVSNMLGSSSVRTISPSNPAIRQKKWKSAESQELTADLGRWTCNADRVAVGRMFTLLYSKDATEPAFWIKRCEAVDSALKELDELEYVGIFCPSFKFLVLIVCAVQETDQGDRLAQW</sequence>
<dbReference type="GO" id="GO:0032446">
    <property type="term" value="P:protein modification by small protein conjugation"/>
    <property type="evidence" value="ECO:0007669"/>
    <property type="project" value="TreeGrafter"/>
</dbReference>
<dbReference type="OrthoDB" id="4089664at2759"/>
<dbReference type="EMBL" id="BSXT01000117">
    <property type="protein sequence ID" value="GMF18097.1"/>
    <property type="molecule type" value="Genomic_DNA"/>
</dbReference>
<dbReference type="GO" id="GO:0000422">
    <property type="term" value="P:autophagy of mitochondrion"/>
    <property type="evidence" value="ECO:0007669"/>
    <property type="project" value="TreeGrafter"/>
</dbReference>
<feature type="region of interest" description="Disordered" evidence="7">
    <location>
        <begin position="120"/>
        <end position="151"/>
    </location>
</feature>
<name>A0A9W6TQK5_9STRA</name>
<dbReference type="Gene3D" id="3.30.1460.50">
    <property type="match status" value="1"/>
</dbReference>
<evidence type="ECO:0000256" key="5">
    <source>
        <dbReference type="ARBA" id="ARBA00023006"/>
    </source>
</evidence>
<dbReference type="GO" id="GO:0061651">
    <property type="term" value="F:Atg12 conjugating enzyme activity"/>
    <property type="evidence" value="ECO:0007669"/>
    <property type="project" value="TreeGrafter"/>
</dbReference>
<keyword evidence="9" id="KW-1185">Reference proteome</keyword>
<evidence type="ECO:0000313" key="9">
    <source>
        <dbReference type="Proteomes" id="UP001165121"/>
    </source>
</evidence>
<dbReference type="GO" id="GO:0005829">
    <property type="term" value="C:cytosol"/>
    <property type="evidence" value="ECO:0007669"/>
    <property type="project" value="TreeGrafter"/>
</dbReference>
<keyword evidence="4" id="KW-0833">Ubl conjugation pathway</keyword>
<evidence type="ECO:0000256" key="3">
    <source>
        <dbReference type="ARBA" id="ARBA00022679"/>
    </source>
</evidence>
<keyword evidence="5" id="KW-0072">Autophagy</keyword>
<evidence type="ECO:0000256" key="2">
    <source>
        <dbReference type="ARBA" id="ARBA00021099"/>
    </source>
</evidence>
<accession>A0A9W6TQK5</accession>
<dbReference type="Proteomes" id="UP001165121">
    <property type="component" value="Unassembled WGS sequence"/>
</dbReference>
<dbReference type="PANTHER" id="PTHR14957">
    <property type="entry name" value="UBIQUITIN-LIKE-CONJUGATING ENZYME ATG10"/>
    <property type="match status" value="1"/>
</dbReference>
<proteinExistence type="inferred from homology"/>
<organism evidence="8 9">
    <name type="scientific">Phytophthora fragariaefolia</name>
    <dbReference type="NCBI Taxonomy" id="1490495"/>
    <lineage>
        <taxon>Eukaryota</taxon>
        <taxon>Sar</taxon>
        <taxon>Stramenopiles</taxon>
        <taxon>Oomycota</taxon>
        <taxon>Peronosporomycetes</taxon>
        <taxon>Peronosporales</taxon>
        <taxon>Peronosporaceae</taxon>
        <taxon>Phytophthora</taxon>
    </lineage>
</organism>
<comment type="caution">
    <text evidence="8">The sequence shown here is derived from an EMBL/GenBank/DDBJ whole genome shotgun (WGS) entry which is preliminary data.</text>
</comment>
<protein>
    <recommendedName>
        <fullName evidence="2">Ubiquitin-like-conjugating enzyme ATG10</fullName>
    </recommendedName>
    <alternativeName>
        <fullName evidence="6">Autophagy-related protein 10</fullName>
    </alternativeName>
</protein>
<reference evidence="8" key="1">
    <citation type="submission" date="2023-04" db="EMBL/GenBank/DDBJ databases">
        <title>Phytophthora fragariaefolia NBRC 109709.</title>
        <authorList>
            <person name="Ichikawa N."/>
            <person name="Sato H."/>
            <person name="Tonouchi N."/>
        </authorList>
    </citation>
    <scope>NUCLEOTIDE SEQUENCE</scope>
    <source>
        <strain evidence="8">NBRC 109709</strain>
    </source>
</reference>
<comment type="similarity">
    <text evidence="1">Belongs to the ATG10 family.</text>
</comment>
<evidence type="ECO:0000313" key="8">
    <source>
        <dbReference type="EMBL" id="GMF18097.1"/>
    </source>
</evidence>
<dbReference type="PANTHER" id="PTHR14957:SF1">
    <property type="entry name" value="UBIQUITIN-LIKE-CONJUGATING ENZYME ATG10"/>
    <property type="match status" value="1"/>
</dbReference>